<sequence length="51" mass="5465">TKPDTSDSTFKSRGSALSRHLMMMSVQGYACNSYLIKDSGAPLGLGSNVQR</sequence>
<proteinExistence type="predicted"/>
<accession>A0AAD8BWY3</accession>
<comment type="caution">
    <text evidence="1">The sequence shown here is derived from an EMBL/GenBank/DDBJ whole genome shotgun (WGS) entry which is preliminary data.</text>
</comment>
<organism evidence="1 2">
    <name type="scientific">Biomphalaria pfeifferi</name>
    <name type="common">Bloodfluke planorb</name>
    <name type="synonym">Freshwater snail</name>
    <dbReference type="NCBI Taxonomy" id="112525"/>
    <lineage>
        <taxon>Eukaryota</taxon>
        <taxon>Metazoa</taxon>
        <taxon>Spiralia</taxon>
        <taxon>Lophotrochozoa</taxon>
        <taxon>Mollusca</taxon>
        <taxon>Gastropoda</taxon>
        <taxon>Heterobranchia</taxon>
        <taxon>Euthyneura</taxon>
        <taxon>Panpulmonata</taxon>
        <taxon>Hygrophila</taxon>
        <taxon>Lymnaeoidea</taxon>
        <taxon>Planorbidae</taxon>
        <taxon>Biomphalaria</taxon>
    </lineage>
</organism>
<reference evidence="1" key="2">
    <citation type="submission" date="2023-04" db="EMBL/GenBank/DDBJ databases">
        <authorList>
            <person name="Bu L."/>
            <person name="Lu L."/>
            <person name="Laidemitt M.R."/>
            <person name="Zhang S.M."/>
            <person name="Mutuku M."/>
            <person name="Mkoji G."/>
            <person name="Steinauer M."/>
            <person name="Loker E.S."/>
        </authorList>
    </citation>
    <scope>NUCLEOTIDE SEQUENCE</scope>
    <source>
        <strain evidence="1">KasaAsao</strain>
        <tissue evidence="1">Whole Snail</tissue>
    </source>
</reference>
<keyword evidence="2" id="KW-1185">Reference proteome</keyword>
<dbReference type="Proteomes" id="UP001233172">
    <property type="component" value="Unassembled WGS sequence"/>
</dbReference>
<reference evidence="1" key="1">
    <citation type="journal article" date="2023" name="PLoS Negl. Trop. Dis.">
        <title>A genome sequence for Biomphalaria pfeifferi, the major vector snail for the human-infecting parasite Schistosoma mansoni.</title>
        <authorList>
            <person name="Bu L."/>
            <person name="Lu L."/>
            <person name="Laidemitt M.R."/>
            <person name="Zhang S.M."/>
            <person name="Mutuku M."/>
            <person name="Mkoji G."/>
            <person name="Steinauer M."/>
            <person name="Loker E.S."/>
        </authorList>
    </citation>
    <scope>NUCLEOTIDE SEQUENCE</scope>
    <source>
        <strain evidence="1">KasaAsao</strain>
    </source>
</reference>
<dbReference type="EMBL" id="JASAOG010000025">
    <property type="protein sequence ID" value="KAK0062352.1"/>
    <property type="molecule type" value="Genomic_DNA"/>
</dbReference>
<name>A0AAD8BWY3_BIOPF</name>
<protein>
    <submittedName>
        <fullName evidence="1">Uncharacterized protein</fullName>
    </submittedName>
</protein>
<gene>
    <name evidence="1" type="ORF">Bpfe_008023</name>
</gene>
<dbReference type="AlphaFoldDB" id="A0AAD8BWY3"/>
<feature type="non-terminal residue" evidence="1">
    <location>
        <position position="1"/>
    </location>
</feature>
<evidence type="ECO:0000313" key="2">
    <source>
        <dbReference type="Proteomes" id="UP001233172"/>
    </source>
</evidence>
<evidence type="ECO:0000313" key="1">
    <source>
        <dbReference type="EMBL" id="KAK0062352.1"/>
    </source>
</evidence>